<proteinExistence type="predicted"/>
<comment type="caution">
    <text evidence="1">The sequence shown here is derived from an EMBL/GenBank/DDBJ whole genome shotgun (WGS) entry which is preliminary data.</text>
</comment>
<organism evidence="1 2">
    <name type="scientific">Lindgomyces ingoldianus</name>
    <dbReference type="NCBI Taxonomy" id="673940"/>
    <lineage>
        <taxon>Eukaryota</taxon>
        <taxon>Fungi</taxon>
        <taxon>Dikarya</taxon>
        <taxon>Ascomycota</taxon>
        <taxon>Pezizomycotina</taxon>
        <taxon>Dothideomycetes</taxon>
        <taxon>Pleosporomycetidae</taxon>
        <taxon>Pleosporales</taxon>
        <taxon>Lindgomycetaceae</taxon>
        <taxon>Lindgomyces</taxon>
    </lineage>
</organism>
<name>A0ACB6R0H7_9PLEO</name>
<keyword evidence="2" id="KW-1185">Reference proteome</keyword>
<accession>A0ACB6R0H7</accession>
<reference evidence="1" key="1">
    <citation type="journal article" date="2020" name="Stud. Mycol.">
        <title>101 Dothideomycetes genomes: a test case for predicting lifestyles and emergence of pathogens.</title>
        <authorList>
            <person name="Haridas S."/>
            <person name="Albert R."/>
            <person name="Binder M."/>
            <person name="Bloem J."/>
            <person name="Labutti K."/>
            <person name="Salamov A."/>
            <person name="Andreopoulos B."/>
            <person name="Baker S."/>
            <person name="Barry K."/>
            <person name="Bills G."/>
            <person name="Bluhm B."/>
            <person name="Cannon C."/>
            <person name="Castanera R."/>
            <person name="Culley D."/>
            <person name="Daum C."/>
            <person name="Ezra D."/>
            <person name="Gonzalez J."/>
            <person name="Henrissat B."/>
            <person name="Kuo A."/>
            <person name="Liang C."/>
            <person name="Lipzen A."/>
            <person name="Lutzoni F."/>
            <person name="Magnuson J."/>
            <person name="Mondo S."/>
            <person name="Nolan M."/>
            <person name="Ohm R."/>
            <person name="Pangilinan J."/>
            <person name="Park H.-J."/>
            <person name="Ramirez L."/>
            <person name="Alfaro M."/>
            <person name="Sun H."/>
            <person name="Tritt A."/>
            <person name="Yoshinaga Y."/>
            <person name="Zwiers L.-H."/>
            <person name="Turgeon B."/>
            <person name="Goodwin S."/>
            <person name="Spatafora J."/>
            <person name="Crous P."/>
            <person name="Grigoriev I."/>
        </authorList>
    </citation>
    <scope>NUCLEOTIDE SEQUENCE</scope>
    <source>
        <strain evidence="1">ATCC 200398</strain>
    </source>
</reference>
<evidence type="ECO:0000313" key="2">
    <source>
        <dbReference type="Proteomes" id="UP000799755"/>
    </source>
</evidence>
<dbReference type="EMBL" id="MU003501">
    <property type="protein sequence ID" value="KAF2472794.1"/>
    <property type="molecule type" value="Genomic_DNA"/>
</dbReference>
<protein>
    <submittedName>
        <fullName evidence="1">Uncharacterized protein</fullName>
    </submittedName>
</protein>
<dbReference type="Proteomes" id="UP000799755">
    <property type="component" value="Unassembled WGS sequence"/>
</dbReference>
<feature type="non-terminal residue" evidence="1">
    <location>
        <position position="1"/>
    </location>
</feature>
<sequence length="971" mass="107069">FLDPSPKYRPKFRYWLPDASVSPGIVTKDIHDAKAVGAGGLEYLPFYLYGLVGNATPPTDWTKYGFGTPAFNSLLKSSLKAAKDTGILIDYALGANQGQGVPSEVMTPGLSVELLMGNTTITPYGGISAPVPQPHQPSSSITSGLTFMHPLEQFGTPNLTAVIAYQVLSQTPVSSTTGSRTVYLNQSSFIDLMPYVQDGWALVWNPPDHTKTYKILSFWEAYTNQRSCAGGVNATDFIGNGSWTVDHFSKAGAARVTDFWNQYILSDKEISSLLKSVGKYAWEDSMEQLASLYWSPGLLQRFQNTYGYDLLPYLPLFFTPSNTWNGALPVYNEVFAFGNDTNVGNSVYQLDYRKVLNDGYQDYLLHFEQWTHSIGTEYSTQPAYNLPLQMLSDILLLDAPEGESLGFGRLTDAYRQFAGPAHLANKSVISTELGAVNVPPYSLRVPDLLQQIKRSFAGGFTMNVLHGFPTSTPYPNTTWPGYTTFYYAFTEMWNSIQPAWQHMRDTLDYVGRNQFVLQQGSPRVDLAFYLYASPWAPKTQYNSTNLRDLGYTYDYLGPDNLISHQATVRDGNLGIPGYQALIFNHQTVSTVETAESLVNMASSGLRMIFVGQIPDQTYPTTASSQAALITAVKRLLSNENVYQTATIDQLPTILAKLRIAPRTSLSCSSNPVYSIWRSSNDLNYIYFFNDQAKTTQCTAKISVAAFTATPYIYNAWTGSQTPLLQYTATNSTISVPLALKSNETLILALHRSPPSPFLKCTHNHTLALVTGPTTLTSSSGMTSRINASLPQATNLTTWDLVIEDWHSAPNRFAVKTEITRHSFKNVALVPWNQISASLIPVSGIGHYTTKFTVPTSPNLPPSSPSPSSSNSSSGLVGLLHLPLIQHTARVYLNGKVLPPIDPVNPVVEMTGMEAGKEYELEIMVTTTLFNRIKAEANETMVVGQKAAVLQPKYGTWLFEEYGLVGSVVVVW</sequence>
<gene>
    <name evidence="1" type="ORF">BDR25DRAFT_157719</name>
</gene>
<evidence type="ECO:0000313" key="1">
    <source>
        <dbReference type="EMBL" id="KAF2472794.1"/>
    </source>
</evidence>
<feature type="non-terminal residue" evidence="1">
    <location>
        <position position="971"/>
    </location>
</feature>